<dbReference type="PANTHER" id="PTHR46307">
    <property type="entry name" value="G9A, ISOFORM B"/>
    <property type="match status" value="1"/>
</dbReference>
<keyword evidence="3" id="KW-1185">Reference proteome</keyword>
<dbReference type="Pfam" id="PF00856">
    <property type="entry name" value="SET"/>
    <property type="match status" value="1"/>
</dbReference>
<dbReference type="InterPro" id="IPR046341">
    <property type="entry name" value="SET_dom_sf"/>
</dbReference>
<dbReference type="GO" id="GO:0046974">
    <property type="term" value="F:histone H3K9 methyltransferase activity"/>
    <property type="evidence" value="ECO:0007669"/>
    <property type="project" value="TreeGrafter"/>
</dbReference>
<evidence type="ECO:0000259" key="1">
    <source>
        <dbReference type="PROSITE" id="PS50280"/>
    </source>
</evidence>
<dbReference type="PROSITE" id="PS50280">
    <property type="entry name" value="SET"/>
    <property type="match status" value="1"/>
</dbReference>
<dbReference type="EMBL" id="CAJFCW020000001">
    <property type="protein sequence ID" value="CAG9083224.1"/>
    <property type="molecule type" value="Genomic_DNA"/>
</dbReference>
<name>A0A811JUK2_9BILA</name>
<dbReference type="GO" id="GO:0000122">
    <property type="term" value="P:negative regulation of transcription by RNA polymerase II"/>
    <property type="evidence" value="ECO:0007669"/>
    <property type="project" value="TreeGrafter"/>
</dbReference>
<evidence type="ECO:0000313" key="2">
    <source>
        <dbReference type="EMBL" id="CAD5206812.1"/>
    </source>
</evidence>
<proteinExistence type="predicted"/>
<accession>A0A811JUK2</accession>
<dbReference type="Gene3D" id="2.170.270.10">
    <property type="entry name" value="SET domain"/>
    <property type="match status" value="1"/>
</dbReference>
<dbReference type="SUPFAM" id="SSF82199">
    <property type="entry name" value="SET domain"/>
    <property type="match status" value="1"/>
</dbReference>
<dbReference type="SMART" id="SM00317">
    <property type="entry name" value="SET"/>
    <property type="match status" value="1"/>
</dbReference>
<dbReference type="InterPro" id="IPR043550">
    <property type="entry name" value="EHMT1/EHMT2"/>
</dbReference>
<dbReference type="AlphaFoldDB" id="A0A811JUK2"/>
<evidence type="ECO:0000313" key="3">
    <source>
        <dbReference type="Proteomes" id="UP000614601"/>
    </source>
</evidence>
<organism evidence="2 3">
    <name type="scientific">Bursaphelenchus okinawaensis</name>
    <dbReference type="NCBI Taxonomy" id="465554"/>
    <lineage>
        <taxon>Eukaryota</taxon>
        <taxon>Metazoa</taxon>
        <taxon>Ecdysozoa</taxon>
        <taxon>Nematoda</taxon>
        <taxon>Chromadorea</taxon>
        <taxon>Rhabditida</taxon>
        <taxon>Tylenchina</taxon>
        <taxon>Tylenchomorpha</taxon>
        <taxon>Aphelenchoidea</taxon>
        <taxon>Aphelenchoididae</taxon>
        <taxon>Bursaphelenchus</taxon>
    </lineage>
</organism>
<feature type="domain" description="SET" evidence="1">
    <location>
        <begin position="76"/>
        <end position="186"/>
    </location>
</feature>
<dbReference type="GO" id="GO:0002039">
    <property type="term" value="F:p53 binding"/>
    <property type="evidence" value="ECO:0007669"/>
    <property type="project" value="InterPro"/>
</dbReference>
<protein>
    <recommendedName>
        <fullName evidence="1">SET domain-containing protein</fullName>
    </recommendedName>
</protein>
<dbReference type="GO" id="GO:0005634">
    <property type="term" value="C:nucleus"/>
    <property type="evidence" value="ECO:0007669"/>
    <property type="project" value="TreeGrafter"/>
</dbReference>
<dbReference type="Proteomes" id="UP000783686">
    <property type="component" value="Unassembled WGS sequence"/>
</dbReference>
<gene>
    <name evidence="2" type="ORF">BOKJ2_LOCUS1496</name>
</gene>
<dbReference type="OrthoDB" id="5792673at2759"/>
<dbReference type="Proteomes" id="UP000614601">
    <property type="component" value="Unassembled WGS sequence"/>
</dbReference>
<comment type="caution">
    <text evidence="2">The sequence shown here is derived from an EMBL/GenBank/DDBJ whole genome shotgun (WGS) entry which is preliminary data.</text>
</comment>
<dbReference type="EMBL" id="CAJFDH010000001">
    <property type="protein sequence ID" value="CAD5206812.1"/>
    <property type="molecule type" value="Genomic_DNA"/>
</dbReference>
<sequence length="210" mass="24669">MISDDISGGTECFPIPAVNNYDDKPLPEFTYITSSIYEAESDRMYQKTEAGHKTIVHHLLFDDEGRFNEKALRTQLKIQVYCKAEQFWGVRTLQTIPRGHIIGDYVGEVTRNRVDDTVDSYIFGISEGEDEWFVNAYRKGNFTRFINHSCNWNTDSLLFSVDGRIRVILYTNRDIRMNEEITIDYGQEWWQHNYALKCLCKQSNCDYNKR</sequence>
<dbReference type="PANTHER" id="PTHR46307:SF4">
    <property type="entry name" value="G9A, ISOFORM B"/>
    <property type="match status" value="1"/>
</dbReference>
<reference evidence="2" key="1">
    <citation type="submission" date="2020-09" db="EMBL/GenBank/DDBJ databases">
        <authorList>
            <person name="Kikuchi T."/>
        </authorList>
    </citation>
    <scope>NUCLEOTIDE SEQUENCE</scope>
    <source>
        <strain evidence="2">SH1</strain>
    </source>
</reference>
<dbReference type="GO" id="GO:0000785">
    <property type="term" value="C:chromatin"/>
    <property type="evidence" value="ECO:0007669"/>
    <property type="project" value="TreeGrafter"/>
</dbReference>
<dbReference type="InterPro" id="IPR001214">
    <property type="entry name" value="SET_dom"/>
</dbReference>